<keyword evidence="4" id="KW-1185">Reference proteome</keyword>
<keyword evidence="1" id="KW-0175">Coiled coil</keyword>
<dbReference type="RefSeq" id="WP_130646453.1">
    <property type="nucleotide sequence ID" value="NZ_PGCL01000002.1"/>
</dbReference>
<feature type="coiled-coil region" evidence="1">
    <location>
        <begin position="126"/>
        <end position="170"/>
    </location>
</feature>
<dbReference type="OrthoDB" id="147108at2157"/>
<evidence type="ECO:0000313" key="4">
    <source>
        <dbReference type="Proteomes" id="UP000292580"/>
    </source>
</evidence>
<proteinExistence type="predicted"/>
<comment type="caution">
    <text evidence="3">The sequence shown here is derived from an EMBL/GenBank/DDBJ whole genome shotgun (WGS) entry which is preliminary data.</text>
</comment>
<organism evidence="3 4">
    <name type="scientific">Methanofollis fontis</name>
    <dbReference type="NCBI Taxonomy" id="2052832"/>
    <lineage>
        <taxon>Archaea</taxon>
        <taxon>Methanobacteriati</taxon>
        <taxon>Methanobacteriota</taxon>
        <taxon>Stenosarchaea group</taxon>
        <taxon>Methanomicrobia</taxon>
        <taxon>Methanomicrobiales</taxon>
        <taxon>Methanomicrobiaceae</taxon>
        <taxon>Methanofollis</taxon>
    </lineage>
</organism>
<name>A0A483CXK9_9EURY</name>
<dbReference type="Proteomes" id="UP000292580">
    <property type="component" value="Unassembled WGS sequence"/>
</dbReference>
<evidence type="ECO:0000256" key="1">
    <source>
        <dbReference type="SAM" id="Coils"/>
    </source>
</evidence>
<reference evidence="3 4" key="1">
    <citation type="submission" date="2017-11" db="EMBL/GenBank/DDBJ databases">
        <title>Isolation and Characterization of Methanofollis Species from Methane Seep Offshore SW Taiwan.</title>
        <authorList>
            <person name="Teng N.-H."/>
            <person name="Lai M.-C."/>
            <person name="Chen S.-C."/>
        </authorList>
    </citation>
    <scope>NUCLEOTIDE SEQUENCE [LARGE SCALE GENOMIC DNA]</scope>
    <source>
        <strain evidence="3 4">FWC-SCC2</strain>
    </source>
</reference>
<sequence length="287" mass="34013">MLDELIEKRKKALAESEQHKNRRNELNATASTHARERNTLNGQTREFVEEAQKNKELRDQYNKEVQDLKEKRNELNAQANEYFEEIESFKKDHSAFTKSSSIKELQRQIESMEFRQQTEVFSTEKERELIDKIKHLKASIKDQEDELEQNKELKTKLQAARDLRKEASDIHERVTEIAELAQKHHDLMVEFYRKADQSREAADAEHRSFVEAQEAADEEHKAFIACQKELRDYDKVISGLRTKKQRTKVTKEQRQVRQEAERIFQLFKGGEKLTTEDILLLQRSKLI</sequence>
<dbReference type="AlphaFoldDB" id="A0A483CXK9"/>
<accession>A0A483CXK9</accession>
<dbReference type="InterPro" id="IPR055545">
    <property type="entry name" value="DUF7121"/>
</dbReference>
<gene>
    <name evidence="3" type="ORF">CUJ86_04960</name>
</gene>
<feature type="region of interest" description="Disordered" evidence="2">
    <location>
        <begin position="1"/>
        <end position="45"/>
    </location>
</feature>
<protein>
    <submittedName>
        <fullName evidence="3">Phosphoserine phosphatase</fullName>
    </submittedName>
</protein>
<evidence type="ECO:0000313" key="3">
    <source>
        <dbReference type="EMBL" id="TAJ44659.1"/>
    </source>
</evidence>
<feature type="compositionally biased region" description="Basic and acidic residues" evidence="2">
    <location>
        <begin position="12"/>
        <end position="25"/>
    </location>
</feature>
<dbReference type="EMBL" id="PGCL01000002">
    <property type="protein sequence ID" value="TAJ44659.1"/>
    <property type="molecule type" value="Genomic_DNA"/>
</dbReference>
<evidence type="ECO:0000256" key="2">
    <source>
        <dbReference type="SAM" id="MobiDB-lite"/>
    </source>
</evidence>
<dbReference type="Pfam" id="PF23435">
    <property type="entry name" value="DUF7121"/>
    <property type="match status" value="1"/>
</dbReference>